<dbReference type="EMBL" id="CADCXV010000480">
    <property type="protein sequence ID" value="CAB0030459.1"/>
    <property type="molecule type" value="Genomic_DNA"/>
</dbReference>
<keyword evidence="3" id="KW-1185">Reference proteome</keyword>
<feature type="region of interest" description="Disordered" evidence="1">
    <location>
        <begin position="21"/>
        <end position="142"/>
    </location>
</feature>
<sequence>MTYASVYIHSLASNRSLARASTRKESENALGKLYRSPRSVRAVRSSPRIPHSGARARAAVVPWRRRGNLGGPRPEDRTQRPQSPLRRSEAPTTKLPSSSSSSSSSDALRDRFSSETEQAASSTTPFAVPSSRPGNSLDPPSSSRIRLRVSLNLEFQCSWARLVSTSALTDRITRGQDAFDCPWRAAPGLHPSLLSATATSALISAAATFLHGPRVILALRGPWRGTMPTNEFFRAFPYGIELLASPAASIATIASEHKEKEAPRGEVLARATTRAIGRKVRPAANDNAVQCLRTSAPRFGSKKSSSSKREKASAATAGTSTRSRALNTTASRFQICLQSRIQQQAVQAFEWQRRRHSSATLIKANNVDLPTSRLYISKKKKKKQRQKSYYGPPGEFRAERPGPPQMVPRGPRTRDRPMIDDKAAVARNRGQSSIETSASIARMVRQLRRRKFAVGSSLIAADDQINRSSGIARKNITTPSNELNRETFSQ</sequence>
<feature type="compositionally biased region" description="Polar residues" evidence="1">
    <location>
        <begin position="475"/>
        <end position="490"/>
    </location>
</feature>
<feature type="compositionally biased region" description="Basic residues" evidence="1">
    <location>
        <begin position="376"/>
        <end position="386"/>
    </location>
</feature>
<feature type="compositionally biased region" description="Low complexity" evidence="1">
    <location>
        <begin position="313"/>
        <end position="325"/>
    </location>
</feature>
<evidence type="ECO:0000256" key="1">
    <source>
        <dbReference type="SAM" id="MobiDB-lite"/>
    </source>
</evidence>
<evidence type="ECO:0000313" key="2">
    <source>
        <dbReference type="EMBL" id="CAB0030459.1"/>
    </source>
</evidence>
<dbReference type="Proteomes" id="UP000479190">
    <property type="component" value="Unassembled WGS sequence"/>
</dbReference>
<reference evidence="2 3" key="1">
    <citation type="submission" date="2020-02" db="EMBL/GenBank/DDBJ databases">
        <authorList>
            <person name="Ferguson B K."/>
        </authorList>
    </citation>
    <scope>NUCLEOTIDE SEQUENCE [LARGE SCALE GENOMIC DNA]</scope>
</reference>
<name>A0A6H5HYW9_9HYME</name>
<proteinExistence type="predicted"/>
<protein>
    <submittedName>
        <fullName evidence="2">Uncharacterized protein</fullName>
    </submittedName>
</protein>
<feature type="compositionally biased region" description="Low complexity" evidence="1">
    <location>
        <begin position="36"/>
        <end position="48"/>
    </location>
</feature>
<accession>A0A6H5HYW9</accession>
<organism evidence="2 3">
    <name type="scientific">Trichogramma brassicae</name>
    <dbReference type="NCBI Taxonomy" id="86971"/>
    <lineage>
        <taxon>Eukaryota</taxon>
        <taxon>Metazoa</taxon>
        <taxon>Ecdysozoa</taxon>
        <taxon>Arthropoda</taxon>
        <taxon>Hexapoda</taxon>
        <taxon>Insecta</taxon>
        <taxon>Pterygota</taxon>
        <taxon>Neoptera</taxon>
        <taxon>Endopterygota</taxon>
        <taxon>Hymenoptera</taxon>
        <taxon>Apocrita</taxon>
        <taxon>Proctotrupomorpha</taxon>
        <taxon>Chalcidoidea</taxon>
        <taxon>Trichogrammatidae</taxon>
        <taxon>Trichogramma</taxon>
    </lineage>
</organism>
<evidence type="ECO:0000313" key="3">
    <source>
        <dbReference type="Proteomes" id="UP000479190"/>
    </source>
</evidence>
<dbReference type="AlphaFoldDB" id="A0A6H5HYW9"/>
<feature type="compositionally biased region" description="Low complexity" evidence="1">
    <location>
        <begin position="115"/>
        <end position="124"/>
    </location>
</feature>
<feature type="compositionally biased region" description="Polar residues" evidence="1">
    <location>
        <begin position="132"/>
        <end position="142"/>
    </location>
</feature>
<gene>
    <name evidence="2" type="ORF">TBRA_LOCUS2461</name>
</gene>
<feature type="region of interest" description="Disordered" evidence="1">
    <location>
        <begin position="373"/>
        <end position="416"/>
    </location>
</feature>
<feature type="region of interest" description="Disordered" evidence="1">
    <location>
        <begin position="471"/>
        <end position="490"/>
    </location>
</feature>
<feature type="region of interest" description="Disordered" evidence="1">
    <location>
        <begin position="291"/>
        <end position="325"/>
    </location>
</feature>